<dbReference type="Proteomes" id="UP000681722">
    <property type="component" value="Unassembled WGS sequence"/>
</dbReference>
<organism evidence="1 4">
    <name type="scientific">Didymodactylos carnosus</name>
    <dbReference type="NCBI Taxonomy" id="1234261"/>
    <lineage>
        <taxon>Eukaryota</taxon>
        <taxon>Metazoa</taxon>
        <taxon>Spiralia</taxon>
        <taxon>Gnathifera</taxon>
        <taxon>Rotifera</taxon>
        <taxon>Eurotatoria</taxon>
        <taxon>Bdelloidea</taxon>
        <taxon>Philodinida</taxon>
        <taxon>Philodinidae</taxon>
        <taxon>Didymodactylos</taxon>
    </lineage>
</organism>
<comment type="caution">
    <text evidence="1">The sequence shown here is derived from an EMBL/GenBank/DDBJ whole genome shotgun (WGS) entry which is preliminary data.</text>
</comment>
<dbReference type="EMBL" id="CAJNOQ010000539">
    <property type="protein sequence ID" value="CAF0812753.1"/>
    <property type="molecule type" value="Genomic_DNA"/>
</dbReference>
<dbReference type="AlphaFoldDB" id="A0A813TJT6"/>
<dbReference type="Proteomes" id="UP000663829">
    <property type="component" value="Unassembled WGS sequence"/>
</dbReference>
<dbReference type="SUPFAM" id="SSF53474">
    <property type="entry name" value="alpha/beta-Hydrolases"/>
    <property type="match status" value="1"/>
</dbReference>
<sequence length="87" mass="10202">MIPFHGESIIQALKRINVPILYIQATQAQWPEPKESIQLLKQCNPNFEMEKIDGPHHLHMTHVDRVSESVEKFIHKYVNRTEETAKL</sequence>
<keyword evidence="4" id="KW-1185">Reference proteome</keyword>
<evidence type="ECO:0000313" key="1">
    <source>
        <dbReference type="EMBL" id="CAF0812753.1"/>
    </source>
</evidence>
<evidence type="ECO:0000313" key="2">
    <source>
        <dbReference type="EMBL" id="CAF3598570.1"/>
    </source>
</evidence>
<dbReference type="EMBL" id="CAJOBA010095652">
    <property type="protein sequence ID" value="CAF4502168.1"/>
    <property type="molecule type" value="Genomic_DNA"/>
</dbReference>
<evidence type="ECO:0000313" key="4">
    <source>
        <dbReference type="Proteomes" id="UP000663829"/>
    </source>
</evidence>
<dbReference type="OrthoDB" id="190201at2759"/>
<reference evidence="1" key="1">
    <citation type="submission" date="2021-02" db="EMBL/GenBank/DDBJ databases">
        <authorList>
            <person name="Nowell W R."/>
        </authorList>
    </citation>
    <scope>NUCLEOTIDE SEQUENCE</scope>
</reference>
<gene>
    <name evidence="1" type="ORF">GPM918_LOCUS4122</name>
    <name evidence="2" type="ORF">SRO942_LOCUS4122</name>
    <name evidence="3" type="ORF">TMI583_LOCUS47999</name>
</gene>
<dbReference type="Proteomes" id="UP000682733">
    <property type="component" value="Unassembled WGS sequence"/>
</dbReference>
<dbReference type="EMBL" id="CAJOBC010000539">
    <property type="protein sequence ID" value="CAF3598570.1"/>
    <property type="molecule type" value="Genomic_DNA"/>
</dbReference>
<name>A0A813TJT6_9BILA</name>
<evidence type="ECO:0000313" key="3">
    <source>
        <dbReference type="EMBL" id="CAF4502168.1"/>
    </source>
</evidence>
<protein>
    <submittedName>
        <fullName evidence="1">Uncharacterized protein</fullName>
    </submittedName>
</protein>
<dbReference type="InterPro" id="IPR029058">
    <property type="entry name" value="AB_hydrolase_fold"/>
</dbReference>
<dbReference type="Gene3D" id="3.40.50.1820">
    <property type="entry name" value="alpha/beta hydrolase"/>
    <property type="match status" value="1"/>
</dbReference>
<accession>A0A813TJT6</accession>
<proteinExistence type="predicted"/>